<dbReference type="NCBIfam" id="NF038048">
    <property type="entry name" value="DIP1984_fam"/>
    <property type="match status" value="1"/>
</dbReference>
<dbReference type="InterPro" id="IPR047741">
    <property type="entry name" value="DIP1984-like"/>
</dbReference>
<reference evidence="2" key="1">
    <citation type="submission" date="2014-07" db="EMBL/GenBank/DDBJ databases">
        <authorList>
            <person name="Hornung V.Bastian."/>
        </authorList>
    </citation>
    <scope>NUCLEOTIDE SEQUENCE</scope>
    <source>
        <strain evidence="2">PCE-S</strain>
    </source>
</reference>
<dbReference type="Pfam" id="PF20935">
    <property type="entry name" value="DUF6847"/>
    <property type="match status" value="1"/>
</dbReference>
<name>A0A098B2D2_DESHA</name>
<dbReference type="RefSeq" id="WP_018211112.1">
    <property type="nucleotide sequence ID" value="NZ_JAYFNZ010000017.1"/>
</dbReference>
<sequence length="152" mass="17574">MKLAEALILRADYQKRIQQLRNRLEHCVKVQEGEEPAENPQVLLSEIDAIFKELTGLIQRINRTNCQVSFDGKRTLADALVERDLLLNKRGILAHIAENASIKHDRFSRSEVKFISTIDVAETQKQADQLSKEFRELDTRIQGMNWTIDLME</sequence>
<keyword evidence="1" id="KW-0175">Coiled coil</keyword>
<dbReference type="EMBL" id="LK996017">
    <property type="protein sequence ID" value="CDX02522.1"/>
    <property type="molecule type" value="Genomic_DNA"/>
</dbReference>
<protein>
    <submittedName>
        <fullName evidence="2">Septicolysin</fullName>
    </submittedName>
</protein>
<dbReference type="Gene3D" id="6.10.320.10">
    <property type="match status" value="1"/>
</dbReference>
<evidence type="ECO:0000313" key="2">
    <source>
        <dbReference type="EMBL" id="CDX02522.1"/>
    </source>
</evidence>
<feature type="coiled-coil region" evidence="1">
    <location>
        <begin position="3"/>
        <end position="30"/>
    </location>
</feature>
<gene>
    <name evidence="2" type="ORF">DPCES_2635</name>
</gene>
<evidence type="ECO:0000256" key="1">
    <source>
        <dbReference type="SAM" id="Coils"/>
    </source>
</evidence>
<accession>A0A098B2D2</accession>
<dbReference type="PATRIC" id="fig|49338.4.peg.2829"/>
<proteinExistence type="predicted"/>
<dbReference type="CDD" id="cd12208">
    <property type="entry name" value="DIP1984-like"/>
    <property type="match status" value="1"/>
</dbReference>
<dbReference type="AlphaFoldDB" id="A0A098B2D2"/>
<organism evidence="2">
    <name type="scientific">Desulfitobacterium hafniense</name>
    <name type="common">Desulfitobacterium frappieri</name>
    <dbReference type="NCBI Taxonomy" id="49338"/>
    <lineage>
        <taxon>Bacteria</taxon>
        <taxon>Bacillati</taxon>
        <taxon>Bacillota</taxon>
        <taxon>Clostridia</taxon>
        <taxon>Eubacteriales</taxon>
        <taxon>Desulfitobacteriaceae</taxon>
        <taxon>Desulfitobacterium</taxon>
    </lineage>
</organism>